<gene>
    <name evidence="2" type="ORF">EDC19_1547</name>
</gene>
<dbReference type="Gene3D" id="1.10.10.10">
    <property type="entry name" value="Winged helix-like DNA-binding domain superfamily/Winged helix DNA-binding domain"/>
    <property type="match status" value="1"/>
</dbReference>
<dbReference type="Gene3D" id="3.30.565.60">
    <property type="match status" value="1"/>
</dbReference>
<keyword evidence="3" id="KW-1185">Reference proteome</keyword>
<evidence type="ECO:0000313" key="3">
    <source>
        <dbReference type="Proteomes" id="UP000294545"/>
    </source>
</evidence>
<keyword evidence="2" id="KW-0067">ATP-binding</keyword>
<evidence type="ECO:0000313" key="2">
    <source>
        <dbReference type="EMBL" id="TCK93355.1"/>
    </source>
</evidence>
<dbReference type="Pfam" id="PF04326">
    <property type="entry name" value="SLFN_AlbA_2"/>
    <property type="match status" value="1"/>
</dbReference>
<sequence>MEMNIKKLLTAESTYVEFKVSLEKAKPKSWLKTVVAFANGMGGSILFGVNDERNIIGLNNIQEEAETISNQIKSKTDPIIMFELNPVIIGRKKVLVLNVPSGKMTPYYYVNDGTRTAYVRIGNESVTAPSYIIHELTLKRKRLSFDALSTKEKFSDASFTLFKSIFLNVTEKRIEGRKDYLSFGMIDNDDYLTYAGLLLADECNLLQSRIFCTRWAGKSKGKRAVDAIDDKEYKGNIIMLLKEASSFVKNNSRKAWKIEGLKRIEYIDYPENAVREAVVNALVHRDYNIIGSEIHIDMYDDRLEIVSPGGMYDGKKIQEVEIDKVASIRRNPIVADIFSRLDYMERRGSGLKRIKEAFKDERLIEFYSNQSSLCVVMKKQINNKIGNTRGEQFNERIKSGYERIMSGLNYNEKLIVEFLLKNQRIANKEAMIITDLSSAQVRRIFVSLQNKNIIEAHGQGRGRYYTLLNKGI</sequence>
<dbReference type="InterPro" id="IPR038475">
    <property type="entry name" value="RecG_C_sf"/>
</dbReference>
<reference evidence="2 3" key="1">
    <citation type="submission" date="2019-03" db="EMBL/GenBank/DDBJ databases">
        <title>Genomic Encyclopedia of Type Strains, Phase IV (KMG-IV): sequencing the most valuable type-strain genomes for metagenomic binning, comparative biology and taxonomic classification.</title>
        <authorList>
            <person name="Goeker M."/>
        </authorList>
    </citation>
    <scope>NUCLEOTIDE SEQUENCE [LARGE SCALE GENOMIC DNA]</scope>
    <source>
        <strain evidence="2 3">DSM 24176</strain>
    </source>
</reference>
<organism evidence="2 3">
    <name type="scientific">Natranaerovirga hydrolytica</name>
    <dbReference type="NCBI Taxonomy" id="680378"/>
    <lineage>
        <taxon>Bacteria</taxon>
        <taxon>Bacillati</taxon>
        <taxon>Bacillota</taxon>
        <taxon>Clostridia</taxon>
        <taxon>Lachnospirales</taxon>
        <taxon>Natranaerovirgaceae</taxon>
        <taxon>Natranaerovirga</taxon>
    </lineage>
</organism>
<dbReference type="Gene3D" id="3.30.950.30">
    <property type="entry name" value="Schlafen, AAA domain"/>
    <property type="match status" value="1"/>
</dbReference>
<name>A0A4R1MLF5_9FIRM</name>
<dbReference type="PANTHER" id="PTHR30595">
    <property type="entry name" value="GLPR-RELATED TRANSCRIPTIONAL REPRESSOR"/>
    <property type="match status" value="1"/>
</dbReference>
<proteinExistence type="predicted"/>
<feature type="domain" description="Schlafen AlbA-2" evidence="1">
    <location>
        <begin position="12"/>
        <end position="127"/>
    </location>
</feature>
<dbReference type="EMBL" id="SMGQ01000012">
    <property type="protein sequence ID" value="TCK93355.1"/>
    <property type="molecule type" value="Genomic_DNA"/>
</dbReference>
<dbReference type="InterPro" id="IPR007421">
    <property type="entry name" value="Schlafen_AlbA_2_dom"/>
</dbReference>
<accession>A0A4R1MLF5</accession>
<dbReference type="PANTHER" id="PTHR30595:SF6">
    <property type="entry name" value="SCHLAFEN ALBA-2 DOMAIN-CONTAINING PROTEIN"/>
    <property type="match status" value="1"/>
</dbReference>
<dbReference type="Proteomes" id="UP000294545">
    <property type="component" value="Unassembled WGS sequence"/>
</dbReference>
<keyword evidence="2" id="KW-0378">Hydrolase</keyword>
<dbReference type="OrthoDB" id="9813719at2"/>
<evidence type="ECO:0000259" key="1">
    <source>
        <dbReference type="Pfam" id="PF04326"/>
    </source>
</evidence>
<dbReference type="InterPro" id="IPR038461">
    <property type="entry name" value="Schlafen_AlbA_2_dom_sf"/>
</dbReference>
<keyword evidence="2" id="KW-0547">Nucleotide-binding</keyword>
<protein>
    <submittedName>
        <fullName evidence="2">ATP-dependent DNA helicase RecG</fullName>
    </submittedName>
</protein>
<dbReference type="AlphaFoldDB" id="A0A4R1MLF5"/>
<keyword evidence="2" id="KW-0347">Helicase</keyword>
<comment type="caution">
    <text evidence="2">The sequence shown here is derived from an EMBL/GenBank/DDBJ whole genome shotgun (WGS) entry which is preliminary data.</text>
</comment>
<dbReference type="GO" id="GO:0004386">
    <property type="term" value="F:helicase activity"/>
    <property type="evidence" value="ECO:0007669"/>
    <property type="project" value="UniProtKB-KW"/>
</dbReference>
<dbReference type="InterPro" id="IPR036388">
    <property type="entry name" value="WH-like_DNA-bd_sf"/>
</dbReference>
<dbReference type="Pfam" id="PF13749">
    <property type="entry name" value="HATPase_c_4"/>
    <property type="match status" value="1"/>
</dbReference>